<keyword evidence="3" id="KW-1185">Reference proteome</keyword>
<feature type="domain" description="Luciferase" evidence="1">
    <location>
        <begin position="43"/>
        <end position="104"/>
    </location>
</feature>
<reference evidence="2 3" key="1">
    <citation type="journal article" date="2019" name="Int. J. Syst. Evol. Microbiol.">
        <title>The Global Catalogue of Microorganisms (GCM) 10K type strain sequencing project: providing services to taxonomists for standard genome sequencing and annotation.</title>
        <authorList>
            <consortium name="The Broad Institute Genomics Platform"/>
            <consortium name="The Broad Institute Genome Sequencing Center for Infectious Disease"/>
            <person name="Wu L."/>
            <person name="Ma J."/>
        </authorList>
    </citation>
    <scope>NUCLEOTIDE SEQUENCE [LARGE SCALE GENOMIC DNA]</scope>
    <source>
        <strain evidence="2 3">CGMCC 1.10387</strain>
    </source>
</reference>
<comment type="caution">
    <text evidence="2">The sequence shown here is derived from an EMBL/GenBank/DDBJ whole genome shotgun (WGS) entry which is preliminary data.</text>
</comment>
<dbReference type="AlphaFoldDB" id="A0ABD6DZW4"/>
<proteinExistence type="predicted"/>
<dbReference type="RefSeq" id="WP_256305442.1">
    <property type="nucleotide sequence ID" value="NZ_JANHAW010000001.1"/>
</dbReference>
<gene>
    <name evidence="2" type="ORF">ACFSAS_12435</name>
</gene>
<evidence type="ECO:0000313" key="2">
    <source>
        <dbReference type="EMBL" id="MFD1686420.1"/>
    </source>
</evidence>
<dbReference type="Proteomes" id="UP001597092">
    <property type="component" value="Unassembled WGS sequence"/>
</dbReference>
<name>A0ABD6DZW4_9EURY</name>
<accession>A0ABD6DZW4</accession>
<protein>
    <submittedName>
        <fullName evidence="2">Luciferase family protein</fullName>
    </submittedName>
</protein>
<dbReference type="EMBL" id="JBHUDP010000004">
    <property type="protein sequence ID" value="MFD1686420.1"/>
    <property type="molecule type" value="Genomic_DNA"/>
</dbReference>
<organism evidence="2 3">
    <name type="scientific">Halobellus litoreus</name>
    <dbReference type="NCBI Taxonomy" id="755310"/>
    <lineage>
        <taxon>Archaea</taxon>
        <taxon>Methanobacteriati</taxon>
        <taxon>Methanobacteriota</taxon>
        <taxon>Stenosarchaea group</taxon>
        <taxon>Halobacteria</taxon>
        <taxon>Halobacteriales</taxon>
        <taxon>Haloferacaceae</taxon>
        <taxon>Halobellus</taxon>
    </lineage>
</organism>
<evidence type="ECO:0000313" key="3">
    <source>
        <dbReference type="Proteomes" id="UP001597092"/>
    </source>
</evidence>
<sequence>MAGSRSAEIESTVEKPIGDVDSWTAVTTGEHRFGGTEWRVGPREIGHVHPWGMLDVAYLRALRDVLVQEGQTGAHHILDESGWTTFSIERPDDYDHARWLVRLSYLYHVNVLKKTPAGGEAYAAVNVESELNDLDPTDAVRSAFERHPGNAGASER</sequence>
<dbReference type="Pfam" id="PF17648">
    <property type="entry name" value="Luciferase"/>
    <property type="match status" value="1"/>
</dbReference>
<evidence type="ECO:0000259" key="1">
    <source>
        <dbReference type="Pfam" id="PF17648"/>
    </source>
</evidence>
<dbReference type="InterPro" id="IPR040841">
    <property type="entry name" value="Luciferase_dom"/>
</dbReference>